<evidence type="ECO:0000313" key="9">
    <source>
        <dbReference type="Proteomes" id="UP001243420"/>
    </source>
</evidence>
<proteinExistence type="inferred from homology"/>
<evidence type="ECO:0000256" key="1">
    <source>
        <dbReference type="ARBA" id="ARBA00001946"/>
    </source>
</evidence>
<dbReference type="PROSITE" id="PS00723">
    <property type="entry name" value="POLYPRENYL_SYNTHASE_1"/>
    <property type="match status" value="1"/>
</dbReference>
<dbReference type="SFLD" id="SFLDS00005">
    <property type="entry name" value="Isoprenoid_Synthase_Type_I"/>
    <property type="match status" value="1"/>
</dbReference>
<name>A0ABY8LGC8_9RHOB</name>
<dbReference type="InterPro" id="IPR033749">
    <property type="entry name" value="Polyprenyl_synt_CS"/>
</dbReference>
<dbReference type="Proteomes" id="UP001243420">
    <property type="component" value="Chromosome"/>
</dbReference>
<dbReference type="SFLD" id="SFLDG01017">
    <property type="entry name" value="Polyprenyl_Transferase_Like"/>
    <property type="match status" value="1"/>
</dbReference>
<dbReference type="CDD" id="cd00685">
    <property type="entry name" value="Trans_IPPS_HT"/>
    <property type="match status" value="1"/>
</dbReference>
<organism evidence="8 9">
    <name type="scientific">Jannaschia ovalis</name>
    <dbReference type="NCBI Taxonomy" id="3038773"/>
    <lineage>
        <taxon>Bacteria</taxon>
        <taxon>Pseudomonadati</taxon>
        <taxon>Pseudomonadota</taxon>
        <taxon>Alphaproteobacteria</taxon>
        <taxon>Rhodobacterales</taxon>
        <taxon>Roseobacteraceae</taxon>
        <taxon>Jannaschia</taxon>
    </lineage>
</organism>
<evidence type="ECO:0000256" key="3">
    <source>
        <dbReference type="ARBA" id="ARBA00022679"/>
    </source>
</evidence>
<evidence type="ECO:0000256" key="4">
    <source>
        <dbReference type="ARBA" id="ARBA00022723"/>
    </source>
</evidence>
<evidence type="ECO:0000313" key="8">
    <source>
        <dbReference type="EMBL" id="WGH80366.1"/>
    </source>
</evidence>
<dbReference type="EMBL" id="CP122537">
    <property type="protein sequence ID" value="WGH80366.1"/>
    <property type="molecule type" value="Genomic_DNA"/>
</dbReference>
<keyword evidence="3 7" id="KW-0808">Transferase</keyword>
<comment type="similarity">
    <text evidence="2 7">Belongs to the FPP/GGPP synthase family.</text>
</comment>
<gene>
    <name evidence="8" type="ORF">P8627_10035</name>
</gene>
<sequence length="287" mass="29989">METTLRDAQAGIGAALDGALAGFDGPVGDAMRHALAGGKRLRGILALESAALFDVPADRAMRAACAIEAVHAYSLVHDDLPCMDDDDLRRGRPTVHRQWDEATAVLAGDALQTLAFELLADPATDPDGAIRADLVLTLAQAAGAAGMVRGQALDIAAESAAAPLSLDEIKALQRLKTGRLLEWPCRAGAILGRADPAPLLDYAAKLGLAFQIADDLLDVEGDADAAGKALRKDAAAGKATFVSHLGAKAARARAVQLVEQAEMSVLIYSEKAATLRKIARYVVARDR</sequence>
<evidence type="ECO:0000256" key="2">
    <source>
        <dbReference type="ARBA" id="ARBA00006706"/>
    </source>
</evidence>
<dbReference type="PANTHER" id="PTHR43281">
    <property type="entry name" value="FARNESYL DIPHOSPHATE SYNTHASE"/>
    <property type="match status" value="1"/>
</dbReference>
<dbReference type="SUPFAM" id="SSF48576">
    <property type="entry name" value="Terpenoid synthases"/>
    <property type="match status" value="1"/>
</dbReference>
<dbReference type="InterPro" id="IPR053378">
    <property type="entry name" value="Prenyl_diphosphate_synthase"/>
</dbReference>
<keyword evidence="9" id="KW-1185">Reference proteome</keyword>
<reference evidence="8 9" key="1">
    <citation type="submission" date="2023-04" db="EMBL/GenBank/DDBJ databases">
        <title>Jannaschia ovalis sp. nov., a marine bacterium isolated from sea tidal flat.</title>
        <authorList>
            <person name="Kwon D.Y."/>
            <person name="Kim J.-J."/>
        </authorList>
    </citation>
    <scope>NUCLEOTIDE SEQUENCE [LARGE SCALE GENOMIC DNA]</scope>
    <source>
        <strain evidence="8 9">GRR-S6-38</strain>
    </source>
</reference>
<dbReference type="Pfam" id="PF00348">
    <property type="entry name" value="polyprenyl_synt"/>
    <property type="match status" value="1"/>
</dbReference>
<evidence type="ECO:0000256" key="5">
    <source>
        <dbReference type="ARBA" id="ARBA00022842"/>
    </source>
</evidence>
<keyword evidence="5" id="KW-0460">Magnesium</keyword>
<dbReference type="PROSITE" id="PS00444">
    <property type="entry name" value="POLYPRENYL_SYNTHASE_2"/>
    <property type="match status" value="1"/>
</dbReference>
<dbReference type="PANTHER" id="PTHR43281:SF1">
    <property type="entry name" value="FARNESYL DIPHOSPHATE SYNTHASE"/>
    <property type="match status" value="1"/>
</dbReference>
<evidence type="ECO:0000256" key="7">
    <source>
        <dbReference type="RuleBase" id="RU004466"/>
    </source>
</evidence>
<comment type="cofactor">
    <cofactor evidence="1">
        <name>Mg(2+)</name>
        <dbReference type="ChEBI" id="CHEBI:18420"/>
    </cofactor>
</comment>
<dbReference type="InterPro" id="IPR008949">
    <property type="entry name" value="Isoprenoid_synthase_dom_sf"/>
</dbReference>
<keyword evidence="4" id="KW-0479">Metal-binding</keyword>
<dbReference type="InterPro" id="IPR000092">
    <property type="entry name" value="Polyprenyl_synt"/>
</dbReference>
<evidence type="ECO:0000256" key="6">
    <source>
        <dbReference type="ARBA" id="ARBA00023229"/>
    </source>
</evidence>
<protein>
    <submittedName>
        <fullName evidence="8">Polyprenyl synthetase family protein</fullName>
    </submittedName>
</protein>
<keyword evidence="6" id="KW-0414">Isoprene biosynthesis</keyword>
<accession>A0ABY8LGC8</accession>
<dbReference type="Gene3D" id="1.10.600.10">
    <property type="entry name" value="Farnesyl Diphosphate Synthase"/>
    <property type="match status" value="1"/>
</dbReference>
<dbReference type="NCBIfam" id="NF045485">
    <property type="entry name" value="FPPsyn"/>
    <property type="match status" value="1"/>
</dbReference>